<keyword evidence="2" id="KW-0694">RNA-binding</keyword>
<dbReference type="PANTHER" id="PTHR10288">
    <property type="entry name" value="KH DOMAIN CONTAINING RNA BINDING PROTEIN"/>
    <property type="match status" value="1"/>
</dbReference>
<dbReference type="AlphaFoldDB" id="A0A068Y6S9"/>
<dbReference type="InterPro" id="IPR036612">
    <property type="entry name" value="KH_dom_type_1_sf"/>
</dbReference>
<dbReference type="eggNOG" id="KOG2190">
    <property type="taxonomic scope" value="Eukaryota"/>
</dbReference>
<dbReference type="OrthoDB" id="442947at2759"/>
<reference evidence="4" key="2">
    <citation type="submission" date="2015-11" db="EMBL/GenBank/DDBJ databases">
        <authorList>
            <person name="Zhang Y."/>
            <person name="Guo Z."/>
        </authorList>
    </citation>
    <scope>NUCLEOTIDE SEQUENCE</scope>
</reference>
<dbReference type="PROSITE" id="PS50084">
    <property type="entry name" value="KH_TYPE_1"/>
    <property type="match status" value="3"/>
</dbReference>
<dbReference type="OMA" id="NILHAWK"/>
<dbReference type="CDD" id="cd22438">
    <property type="entry name" value="KH-I_PCBP_rpt1"/>
    <property type="match status" value="1"/>
</dbReference>
<evidence type="ECO:0000259" key="3">
    <source>
        <dbReference type="SMART" id="SM00322"/>
    </source>
</evidence>
<gene>
    <name evidence="4" type="ORF">EmuJ_000782100</name>
</gene>
<keyword evidence="5" id="KW-1185">Reference proteome</keyword>
<feature type="domain" description="K Homology" evidence="3">
    <location>
        <begin position="40"/>
        <end position="108"/>
    </location>
</feature>
<sequence length="394" mass="43113">MCPAGVDFEAVIPIVNMGESTKKEEAVDTPNSRWNYTWDKPVSIRCLMSRREAGCIIGKNGETISFLRKRSGAKIKVSDRGVKERIVSVSGNMSAVIRVIKLFCREFAWMYADRLAMENISNIPKFIFRILLPTSLCGPLIGQHGESIHKLRQLTGSLLKITRHKLPNSTDRILFIYGTVAAITTCLEMICALVGEIKGRSNEIPYIPPSKTASAYSVVPSSPQRLKFAAPMISRPCTFRNSGQRVTDLKEANALNELLARCVSPPTAAAAALLPPPPLQLQPPAPQTTYPANTTLFSGVLLAASNWEVRRDMLVANDLIGCVIGRGGLKINEIRKASQATIWISNDENFQYCSRLITIIGSPMAVDSAISMINASLQCREATALPSEIVQPIS</sequence>
<reference evidence="4" key="1">
    <citation type="journal article" date="2013" name="Nature">
        <title>The genomes of four tapeworm species reveal adaptations to parasitism.</title>
        <authorList>
            <person name="Tsai I.J."/>
            <person name="Zarowiecki M."/>
            <person name="Holroyd N."/>
            <person name="Garciarrubio A."/>
            <person name="Sanchez-Flores A."/>
            <person name="Brooks K.L."/>
            <person name="Tracey A."/>
            <person name="Bobes R.J."/>
            <person name="Fragoso G."/>
            <person name="Sciutto E."/>
            <person name="Aslett M."/>
            <person name="Beasley H."/>
            <person name="Bennett H.M."/>
            <person name="Cai J."/>
            <person name="Camicia F."/>
            <person name="Clark R."/>
            <person name="Cucher M."/>
            <person name="De Silva N."/>
            <person name="Day T.A."/>
            <person name="Deplazes P."/>
            <person name="Estrada K."/>
            <person name="Fernandez C."/>
            <person name="Holland P.W."/>
            <person name="Hou J."/>
            <person name="Hu S."/>
            <person name="Huckvale T."/>
            <person name="Hung S.S."/>
            <person name="Kamenetzky L."/>
            <person name="Keane J.A."/>
            <person name="Kiss F."/>
            <person name="Koziol U."/>
            <person name="Lambert O."/>
            <person name="Liu K."/>
            <person name="Luo X."/>
            <person name="Luo Y."/>
            <person name="Macchiaroli N."/>
            <person name="Nichol S."/>
            <person name="Paps J."/>
            <person name="Parkinson J."/>
            <person name="Pouchkina-Stantcheva N."/>
            <person name="Riddiford N."/>
            <person name="Rosenzvit M."/>
            <person name="Salinas G."/>
            <person name="Wasmuth J.D."/>
            <person name="Zamanian M."/>
            <person name="Zheng Y."/>
            <person name="Cai X."/>
            <person name="Soberon X."/>
            <person name="Olson P.D."/>
            <person name="Laclette J.P."/>
            <person name="Brehm K."/>
            <person name="Berriman M."/>
            <person name="Garciarrubio A."/>
            <person name="Bobes R.J."/>
            <person name="Fragoso G."/>
            <person name="Sanchez-Flores A."/>
            <person name="Estrada K."/>
            <person name="Cevallos M.A."/>
            <person name="Morett E."/>
            <person name="Gonzalez V."/>
            <person name="Portillo T."/>
            <person name="Ochoa-Leyva A."/>
            <person name="Jose M.V."/>
            <person name="Sciutto E."/>
            <person name="Landa A."/>
            <person name="Jimenez L."/>
            <person name="Valdes V."/>
            <person name="Carrero J.C."/>
            <person name="Larralde C."/>
            <person name="Morales-Montor J."/>
            <person name="Limon-Lason J."/>
            <person name="Soberon X."/>
            <person name="Laclette J.P."/>
        </authorList>
    </citation>
    <scope>NUCLEOTIDE SEQUENCE [LARGE SCALE GENOMIC DNA]</scope>
</reference>
<evidence type="ECO:0000256" key="1">
    <source>
        <dbReference type="ARBA" id="ARBA00022737"/>
    </source>
</evidence>
<dbReference type="EMBL" id="LN902841">
    <property type="protein sequence ID" value="CDS40250.1"/>
    <property type="molecule type" value="Genomic_DNA"/>
</dbReference>
<dbReference type="InterPro" id="IPR004087">
    <property type="entry name" value="KH_dom"/>
</dbReference>
<dbReference type="Gene3D" id="3.30.1370.10">
    <property type="entry name" value="K Homology domain, type 1"/>
    <property type="match status" value="3"/>
</dbReference>
<evidence type="ECO:0000313" key="5">
    <source>
        <dbReference type="Proteomes" id="UP000017246"/>
    </source>
</evidence>
<proteinExistence type="predicted"/>
<dbReference type="SMART" id="SM00322">
    <property type="entry name" value="KH"/>
    <property type="match status" value="3"/>
</dbReference>
<evidence type="ECO:0000313" key="4">
    <source>
        <dbReference type="EMBL" id="CDS40250.1"/>
    </source>
</evidence>
<dbReference type="GO" id="GO:0003723">
    <property type="term" value="F:RNA binding"/>
    <property type="evidence" value="ECO:0007669"/>
    <property type="project" value="UniProtKB-UniRule"/>
</dbReference>
<evidence type="ECO:0000256" key="2">
    <source>
        <dbReference type="PROSITE-ProRule" id="PRU00117"/>
    </source>
</evidence>
<dbReference type="Proteomes" id="UP000017246">
    <property type="component" value="Unassembled WGS sequence"/>
</dbReference>
<feature type="domain" description="K Homology" evidence="3">
    <location>
        <begin position="124"/>
        <end position="195"/>
    </location>
</feature>
<organism evidence="4 5">
    <name type="scientific">Echinococcus multilocularis</name>
    <name type="common">Fox tapeworm</name>
    <dbReference type="NCBI Taxonomy" id="6211"/>
    <lineage>
        <taxon>Eukaryota</taxon>
        <taxon>Metazoa</taxon>
        <taxon>Spiralia</taxon>
        <taxon>Lophotrochozoa</taxon>
        <taxon>Platyhelminthes</taxon>
        <taxon>Cestoda</taxon>
        <taxon>Eucestoda</taxon>
        <taxon>Cyclophyllidea</taxon>
        <taxon>Taeniidae</taxon>
        <taxon>Echinococcus</taxon>
    </lineage>
</organism>
<dbReference type="SUPFAM" id="SSF54791">
    <property type="entry name" value="Eukaryotic type KH-domain (KH-domain type I)"/>
    <property type="match status" value="3"/>
</dbReference>
<dbReference type="InterPro" id="IPR004088">
    <property type="entry name" value="KH_dom_type_1"/>
</dbReference>
<name>A0A068Y6S9_ECHMU</name>
<protein>
    <submittedName>
        <fullName evidence="4">PolyrC binding protein 3</fullName>
    </submittedName>
</protein>
<dbReference type="STRING" id="6211.A0A068Y6S9"/>
<feature type="domain" description="K Homology" evidence="3">
    <location>
        <begin position="307"/>
        <end position="378"/>
    </location>
</feature>
<dbReference type="Pfam" id="PF00013">
    <property type="entry name" value="KH_1"/>
    <property type="match status" value="3"/>
</dbReference>
<accession>A0A068Y6S9</accession>
<keyword evidence="1" id="KW-0677">Repeat</keyword>